<evidence type="ECO:0000313" key="1">
    <source>
        <dbReference type="EMBL" id="CUR59661.1"/>
    </source>
</evidence>
<accession>A0A2P2CCF7</accession>
<gene>
    <name evidence="1" type="ORF">NOCA1190023</name>
</gene>
<sequence length="30" mass="3611">MKHDGRRWFRRGLPEVAQRADEVKRGCRSL</sequence>
<dbReference type="AlphaFoldDB" id="A0A2P2CCF7"/>
<reference evidence="1" key="1">
    <citation type="submission" date="2015-08" db="EMBL/GenBank/DDBJ databases">
        <authorList>
            <person name="Babu N.S."/>
            <person name="Beckwith C.J."/>
            <person name="Beseler K.G."/>
            <person name="Brison A."/>
            <person name="Carone J.V."/>
            <person name="Caskin T.P."/>
            <person name="Diamond M."/>
            <person name="Durham M.E."/>
            <person name="Foxe J.M."/>
            <person name="Go M."/>
            <person name="Henderson B.A."/>
            <person name="Jones I.B."/>
            <person name="McGettigan J.A."/>
            <person name="Micheletti S.J."/>
            <person name="Nasrallah M.E."/>
            <person name="Ortiz D."/>
            <person name="Piller C.R."/>
            <person name="Privatt S.R."/>
            <person name="Schneider S.L."/>
            <person name="Sharp S."/>
            <person name="Smith T.C."/>
            <person name="Stanton J.D."/>
            <person name="Ullery H.E."/>
            <person name="Wilson R.J."/>
            <person name="Serrano M.G."/>
            <person name="Buck G."/>
            <person name="Lee V."/>
            <person name="Wang Y."/>
            <person name="Carvalho R."/>
            <person name="Voegtly L."/>
            <person name="Shi R."/>
            <person name="Duckworth R."/>
            <person name="Johnson A."/>
            <person name="Loviza R."/>
            <person name="Walstead R."/>
            <person name="Shah Z."/>
            <person name="Kiflezghi M."/>
            <person name="Wade K."/>
            <person name="Ball S.L."/>
            <person name="Bradley K.W."/>
            <person name="Asai D.J."/>
            <person name="Bowman C.A."/>
            <person name="Russell D.A."/>
            <person name="Pope W.H."/>
            <person name="Jacobs-Sera D."/>
            <person name="Hendrix R.W."/>
            <person name="Hatfull G.F."/>
        </authorList>
    </citation>
    <scope>NUCLEOTIDE SEQUENCE</scope>
</reference>
<name>A0A2P2CCF7_9ZZZZ</name>
<organism evidence="1">
    <name type="scientific">metagenome</name>
    <dbReference type="NCBI Taxonomy" id="256318"/>
    <lineage>
        <taxon>unclassified sequences</taxon>
        <taxon>metagenomes</taxon>
    </lineage>
</organism>
<dbReference type="EMBL" id="CZKB01000011">
    <property type="protein sequence ID" value="CUR59661.1"/>
    <property type="molecule type" value="Genomic_DNA"/>
</dbReference>
<protein>
    <submittedName>
        <fullName evidence="1">Uncharacterized protein</fullName>
    </submittedName>
</protein>
<proteinExistence type="predicted"/>